<dbReference type="EMBL" id="LCDD01000007">
    <property type="protein sequence ID" value="KKS47252.1"/>
    <property type="molecule type" value="Genomic_DNA"/>
</dbReference>
<dbReference type="CDD" id="cd03313">
    <property type="entry name" value="enolase"/>
    <property type="match status" value="1"/>
</dbReference>
<feature type="binding site" evidence="9">
    <location>
        <position position="391"/>
    </location>
    <ligand>
        <name>(2R)-2-phosphoglycerate</name>
        <dbReference type="ChEBI" id="CHEBI:58289"/>
    </ligand>
</feature>
<comment type="function">
    <text evidence="9">Catalyzes the reversible conversion of 2-phosphoglycerate (2-PG) into phosphoenolpyruvate (PEP). It is essential for the degradation of carbohydrates via glycolysis.</text>
</comment>
<reference evidence="16 17" key="1">
    <citation type="journal article" date="2015" name="Nature">
        <title>rRNA introns, odd ribosomes, and small enigmatic genomes across a large radiation of phyla.</title>
        <authorList>
            <person name="Brown C.T."/>
            <person name="Hug L.A."/>
            <person name="Thomas B.C."/>
            <person name="Sharon I."/>
            <person name="Castelle C.J."/>
            <person name="Singh A."/>
            <person name="Wilkins M.J."/>
            <person name="Williams K.H."/>
            <person name="Banfield J.F."/>
        </authorList>
    </citation>
    <scope>NUCLEOTIDE SEQUENCE [LARGE SCALE GENOMIC DNA]</scope>
</reference>
<feature type="binding site" evidence="9 12">
    <location>
        <position position="288"/>
    </location>
    <ligand>
        <name>Mg(2+)</name>
        <dbReference type="ChEBI" id="CHEBI:18420"/>
    </ligand>
</feature>
<comment type="subcellular location">
    <subcellularLocation>
        <location evidence="9">Cytoplasm</location>
    </subcellularLocation>
    <subcellularLocation>
        <location evidence="9">Secreted</location>
    </subcellularLocation>
    <subcellularLocation>
        <location evidence="9">Cell surface</location>
    </subcellularLocation>
    <text evidence="9">Fractions of enolase are present in both the cytoplasm and on the cell surface.</text>
</comment>
<feature type="binding site" evidence="11">
    <location>
        <begin position="367"/>
        <end position="370"/>
    </location>
    <ligand>
        <name>substrate</name>
    </ligand>
</feature>
<keyword evidence="9 12" id="KW-0479">Metal-binding</keyword>
<keyword evidence="8 9" id="KW-0456">Lyase</keyword>
<dbReference type="AlphaFoldDB" id="A0A0G0ZEW4"/>
<comment type="catalytic activity">
    <reaction evidence="9">
        <text>(2R)-2-phosphoglycerate = phosphoenolpyruvate + H2O</text>
        <dbReference type="Rhea" id="RHEA:10164"/>
        <dbReference type="ChEBI" id="CHEBI:15377"/>
        <dbReference type="ChEBI" id="CHEBI:58289"/>
        <dbReference type="ChEBI" id="CHEBI:58702"/>
        <dbReference type="EC" id="4.2.1.11"/>
    </reaction>
</comment>
<evidence type="ECO:0000256" key="2">
    <source>
        <dbReference type="ARBA" id="ARBA00009604"/>
    </source>
</evidence>
<proteinExistence type="inferred from homology"/>
<comment type="similarity">
    <text evidence="2 9">Belongs to the enolase family.</text>
</comment>
<dbReference type="InterPro" id="IPR036849">
    <property type="entry name" value="Enolase-like_C_sf"/>
</dbReference>
<sequence>MPHIKKIKARQILDSRGNPTVETAVILDNGLSAQASVPSGASRGKHEAMELRDGDPDDYLGKSVHRAVDNVNRQINRLLSGFDIEKQAQIDQKMIELDGTGQKEKLGANAILSVSAACLKASAKAADQPYYQRISELYGHKSNSKEVIPLFNVINGGLHGASQLTIQEFMVIPSPTLPFEKALAMGAIVYQTIRADLVSRKLAVAVGDEGGFIPDSANNNEALLYLQKIIARANLTSNRDICLGLDFASSTYFKDGYYAFSDETLLSSKEYLEKIISLQKEFGLILLEDPLSEDDWENWTELTAKIGDQLKIVGDDLLVTNGKRLSRAIETKACNSILIKINQIGTISETLEVMKQASENGFSRIVSHRSGETNDDLIADLAVGTDTEFVKFGAPARGERIAKYNRLSEIYRKL</sequence>
<dbReference type="InterPro" id="IPR029017">
    <property type="entry name" value="Enolase-like_N"/>
</dbReference>
<dbReference type="SMART" id="SM01193">
    <property type="entry name" value="Enolase_N"/>
    <property type="match status" value="1"/>
</dbReference>
<feature type="active site" description="Proton donor" evidence="9 10">
    <location>
        <position position="209"/>
    </location>
</feature>
<evidence type="ECO:0000256" key="6">
    <source>
        <dbReference type="ARBA" id="ARBA00022842"/>
    </source>
</evidence>
<dbReference type="PANTHER" id="PTHR11902:SF1">
    <property type="entry name" value="ENOLASE"/>
    <property type="match status" value="1"/>
</dbReference>
<dbReference type="GO" id="GO:0000015">
    <property type="term" value="C:phosphopyruvate hydratase complex"/>
    <property type="evidence" value="ECO:0007669"/>
    <property type="project" value="InterPro"/>
</dbReference>
<evidence type="ECO:0000256" key="13">
    <source>
        <dbReference type="SAM" id="MobiDB-lite"/>
    </source>
</evidence>
<evidence type="ECO:0000256" key="8">
    <source>
        <dbReference type="ARBA" id="ARBA00023239"/>
    </source>
</evidence>
<evidence type="ECO:0000256" key="5">
    <source>
        <dbReference type="ARBA" id="ARBA00022525"/>
    </source>
</evidence>
<feature type="domain" description="Enolase N-terminal" evidence="15">
    <location>
        <begin position="4"/>
        <end position="134"/>
    </location>
</feature>
<dbReference type="PRINTS" id="PR00148">
    <property type="entry name" value="ENOLASE"/>
</dbReference>
<dbReference type="InterPro" id="IPR000941">
    <property type="entry name" value="Enolase"/>
</dbReference>
<dbReference type="Pfam" id="PF03952">
    <property type="entry name" value="Enolase_N"/>
    <property type="match status" value="1"/>
</dbReference>
<dbReference type="Gene3D" id="3.30.390.10">
    <property type="entry name" value="Enolase-like, N-terminal domain"/>
    <property type="match status" value="1"/>
</dbReference>
<dbReference type="EC" id="4.2.1.11" evidence="3 9"/>
<dbReference type="Pfam" id="PF00113">
    <property type="entry name" value="Enolase_C"/>
    <property type="match status" value="1"/>
</dbReference>
<feature type="binding site" evidence="11">
    <location>
        <position position="391"/>
    </location>
    <ligand>
        <name>substrate</name>
    </ligand>
</feature>
<feature type="binding site" evidence="9">
    <location>
        <position position="370"/>
    </location>
    <ligand>
        <name>(2R)-2-phosphoglycerate</name>
        <dbReference type="ChEBI" id="CHEBI:58289"/>
    </ligand>
</feature>
<dbReference type="PANTHER" id="PTHR11902">
    <property type="entry name" value="ENOLASE"/>
    <property type="match status" value="1"/>
</dbReference>
<evidence type="ECO:0000256" key="7">
    <source>
        <dbReference type="ARBA" id="ARBA00023152"/>
    </source>
</evidence>
<keyword evidence="6 9" id="KW-0460">Magnesium</keyword>
<dbReference type="GO" id="GO:0000287">
    <property type="term" value="F:magnesium ion binding"/>
    <property type="evidence" value="ECO:0007669"/>
    <property type="project" value="UniProtKB-UniRule"/>
</dbReference>
<dbReference type="SMART" id="SM01192">
    <property type="entry name" value="Enolase_C"/>
    <property type="match status" value="1"/>
</dbReference>
<evidence type="ECO:0000259" key="15">
    <source>
        <dbReference type="SMART" id="SM01193"/>
    </source>
</evidence>
<feature type="binding site" evidence="9 12">
    <location>
        <position position="246"/>
    </location>
    <ligand>
        <name>Mg(2+)</name>
        <dbReference type="ChEBI" id="CHEBI:18420"/>
    </ligand>
</feature>
<accession>A0A0G0ZEW4</accession>
<comment type="cofactor">
    <cofactor evidence="12">
        <name>Mg(2+)</name>
        <dbReference type="ChEBI" id="CHEBI:18420"/>
    </cofactor>
    <text evidence="12">Mg(2+) is required for catalysis and for stabilizing the dimer.</text>
</comment>
<comment type="caution">
    <text evidence="16">The sequence shown here is derived from an EMBL/GenBank/DDBJ whole genome shotgun (WGS) entry which is preliminary data.</text>
</comment>
<dbReference type="UniPathway" id="UPA00109">
    <property type="reaction ID" value="UER00187"/>
</dbReference>
<evidence type="ECO:0000313" key="17">
    <source>
        <dbReference type="Proteomes" id="UP000034320"/>
    </source>
</evidence>
<evidence type="ECO:0000256" key="9">
    <source>
        <dbReference type="HAMAP-Rule" id="MF_00318"/>
    </source>
</evidence>
<dbReference type="Proteomes" id="UP000034320">
    <property type="component" value="Unassembled WGS sequence"/>
</dbReference>
<keyword evidence="5 9" id="KW-0964">Secreted</keyword>
<dbReference type="NCBIfam" id="TIGR01060">
    <property type="entry name" value="eno"/>
    <property type="match status" value="1"/>
</dbReference>
<feature type="binding site" evidence="11">
    <location>
        <position position="168"/>
    </location>
    <ligand>
        <name>substrate</name>
    </ligand>
</feature>
<dbReference type="SUPFAM" id="SSF51604">
    <property type="entry name" value="Enolase C-terminal domain-like"/>
    <property type="match status" value="1"/>
</dbReference>
<dbReference type="GO" id="GO:0005576">
    <property type="term" value="C:extracellular region"/>
    <property type="evidence" value="ECO:0007669"/>
    <property type="project" value="UniProtKB-SubCell"/>
</dbReference>
<evidence type="ECO:0000256" key="1">
    <source>
        <dbReference type="ARBA" id="ARBA00005031"/>
    </source>
</evidence>
<feature type="binding site" evidence="9 12">
    <location>
        <position position="315"/>
    </location>
    <ligand>
        <name>Mg(2+)</name>
        <dbReference type="ChEBI" id="CHEBI:18420"/>
    </ligand>
</feature>
<comment type="cofactor">
    <cofactor evidence="9">
        <name>Mg(2+)</name>
        <dbReference type="ChEBI" id="CHEBI:18420"/>
    </cofactor>
    <text evidence="9">Binds a second Mg(2+) ion via substrate during catalysis.</text>
</comment>
<feature type="compositionally biased region" description="Basic and acidic residues" evidence="13">
    <location>
        <begin position="44"/>
        <end position="54"/>
    </location>
</feature>
<feature type="binding site" evidence="9">
    <location>
        <position position="340"/>
    </location>
    <ligand>
        <name>(2R)-2-phosphoglycerate</name>
        <dbReference type="ChEBI" id="CHEBI:58289"/>
    </ligand>
</feature>
<dbReference type="GO" id="GO:0009986">
    <property type="term" value="C:cell surface"/>
    <property type="evidence" value="ECO:0007669"/>
    <property type="project" value="UniProtKB-SubCell"/>
</dbReference>
<feature type="active site" description="Proton acceptor" evidence="9 10">
    <location>
        <position position="340"/>
    </location>
</feature>
<dbReference type="SUPFAM" id="SSF54826">
    <property type="entry name" value="Enolase N-terminal domain-like"/>
    <property type="match status" value="1"/>
</dbReference>
<feature type="binding site" evidence="9">
    <location>
        <position position="369"/>
    </location>
    <ligand>
        <name>(2R)-2-phosphoglycerate</name>
        <dbReference type="ChEBI" id="CHEBI:58289"/>
    </ligand>
</feature>
<feature type="binding site" evidence="9">
    <location>
        <position position="167"/>
    </location>
    <ligand>
        <name>(2R)-2-phosphoglycerate</name>
        <dbReference type="ChEBI" id="CHEBI:58289"/>
    </ligand>
</feature>
<evidence type="ECO:0000256" key="11">
    <source>
        <dbReference type="PIRSR" id="PIRSR001400-2"/>
    </source>
</evidence>
<dbReference type="Gene3D" id="3.20.20.120">
    <property type="entry name" value="Enolase-like C-terminal domain"/>
    <property type="match status" value="1"/>
</dbReference>
<evidence type="ECO:0000256" key="4">
    <source>
        <dbReference type="ARBA" id="ARBA00017068"/>
    </source>
</evidence>
<evidence type="ECO:0000313" key="16">
    <source>
        <dbReference type="EMBL" id="KKS47252.1"/>
    </source>
</evidence>
<evidence type="ECO:0000259" key="14">
    <source>
        <dbReference type="SMART" id="SM01192"/>
    </source>
</evidence>
<gene>
    <name evidence="9" type="primary">eno</name>
    <name evidence="16" type="ORF">UV09_C0007G0012</name>
</gene>
<dbReference type="SFLD" id="SFLDG00178">
    <property type="entry name" value="enolase"/>
    <property type="match status" value="1"/>
</dbReference>
<dbReference type="SFLD" id="SFLDF00002">
    <property type="entry name" value="enolase"/>
    <property type="match status" value="1"/>
</dbReference>
<protein>
    <recommendedName>
        <fullName evidence="4 9">Enolase</fullName>
        <ecNumber evidence="3 9">4.2.1.11</ecNumber>
    </recommendedName>
    <alternativeName>
        <fullName evidence="9">2-phospho-D-glycerate hydro-lyase</fullName>
    </alternativeName>
    <alternativeName>
        <fullName evidence="9">2-phosphoglycerate dehydratase</fullName>
    </alternativeName>
</protein>
<dbReference type="PROSITE" id="PS00164">
    <property type="entry name" value="ENOLASE"/>
    <property type="match status" value="1"/>
</dbReference>
<dbReference type="PIRSF" id="PIRSF001400">
    <property type="entry name" value="Enolase"/>
    <property type="match status" value="1"/>
</dbReference>
<feature type="binding site" evidence="11">
    <location>
        <position position="288"/>
    </location>
    <ligand>
        <name>substrate</name>
    </ligand>
</feature>
<dbReference type="HAMAP" id="MF_00318">
    <property type="entry name" value="Enolase"/>
    <property type="match status" value="1"/>
</dbReference>
<evidence type="ECO:0000256" key="12">
    <source>
        <dbReference type="PIRSR" id="PIRSR001400-3"/>
    </source>
</evidence>
<name>A0A0G0ZEW4_9BACT</name>
<evidence type="ECO:0000256" key="3">
    <source>
        <dbReference type="ARBA" id="ARBA00012058"/>
    </source>
</evidence>
<dbReference type="GO" id="GO:0004634">
    <property type="term" value="F:phosphopyruvate hydratase activity"/>
    <property type="evidence" value="ECO:0007669"/>
    <property type="project" value="UniProtKB-UniRule"/>
</dbReference>
<feature type="region of interest" description="Disordered" evidence="13">
    <location>
        <begin position="36"/>
        <end position="56"/>
    </location>
</feature>
<dbReference type="InterPro" id="IPR020810">
    <property type="entry name" value="Enolase_C"/>
</dbReference>
<feature type="binding site" evidence="11">
    <location>
        <position position="159"/>
    </location>
    <ligand>
        <name>substrate</name>
    </ligand>
</feature>
<feature type="domain" description="Enolase C-terminal TIM barrel" evidence="14">
    <location>
        <begin position="145"/>
        <end position="414"/>
    </location>
</feature>
<feature type="binding site" evidence="11">
    <location>
        <position position="315"/>
    </location>
    <ligand>
        <name>substrate</name>
    </ligand>
</feature>
<dbReference type="SFLD" id="SFLDS00001">
    <property type="entry name" value="Enolase"/>
    <property type="match status" value="1"/>
</dbReference>
<dbReference type="InterPro" id="IPR020809">
    <property type="entry name" value="Enolase_CS"/>
</dbReference>
<dbReference type="PATRIC" id="fig|1618442.3.peg.384"/>
<dbReference type="GO" id="GO:0006096">
    <property type="term" value="P:glycolytic process"/>
    <property type="evidence" value="ECO:0007669"/>
    <property type="project" value="UniProtKB-UniRule"/>
</dbReference>
<evidence type="ECO:0000256" key="10">
    <source>
        <dbReference type="PIRSR" id="PIRSR001400-1"/>
    </source>
</evidence>
<organism evidence="16 17">
    <name type="scientific">Candidatus Gottesmanbacteria bacterium GW2011_GWA2_42_18</name>
    <dbReference type="NCBI Taxonomy" id="1618442"/>
    <lineage>
        <taxon>Bacteria</taxon>
        <taxon>Candidatus Gottesmaniibacteriota</taxon>
    </lineage>
</organism>
<keyword evidence="9" id="KW-0963">Cytoplasm</keyword>
<keyword evidence="7 9" id="KW-0324">Glycolysis</keyword>
<dbReference type="InterPro" id="IPR020811">
    <property type="entry name" value="Enolase_N"/>
</dbReference>
<comment type="pathway">
    <text evidence="1 9">Carbohydrate degradation; glycolysis; pyruvate from D-glyceraldehyde 3-phosphate: step 4/5.</text>
</comment>